<dbReference type="RefSeq" id="WP_188546587.1">
    <property type="nucleotide sequence ID" value="NZ_BMCU01000004.1"/>
</dbReference>
<accession>A0A917G455</accession>
<dbReference type="Gene3D" id="3.40.50.2000">
    <property type="entry name" value="Glycogen Phosphorylase B"/>
    <property type="match status" value="2"/>
</dbReference>
<dbReference type="AlphaFoldDB" id="A0A917G455"/>
<evidence type="ECO:0000313" key="5">
    <source>
        <dbReference type="EMBL" id="GGG21730.1"/>
    </source>
</evidence>
<evidence type="ECO:0000313" key="6">
    <source>
        <dbReference type="Proteomes" id="UP000654257"/>
    </source>
</evidence>
<dbReference type="InterPro" id="IPR001296">
    <property type="entry name" value="Glyco_trans_1"/>
</dbReference>
<sequence length="368" mass="39855">MSTEPRWIFADHTSVPGGGELALVRYLQATSLADVEVLTLEDGDVWNPLREKSIPVTTLGPANALRTQLALRAYVRRNRDAVFVANTMRMALLLALARTRRTRIVYWVRDGLTDTYMSRAKQLLTRYVTLPRIAAAVANSQWTAGTVTALEPAMPIRVVPSPSGIDPDTATTSPRTLPTSGPVPIAFVARISEWKGPHIAIAAVDEVNRRAGHERVHLTVAGGTLFGENEFRDRFLAMVEASSATDYLGHTDDVTGLFASSAIMLHCSVTPEPFGQVVVQAMNAGLVVIATRGGGPSEIITPGVDGVLIEPDDPTLLADALEALLDTPSGYSSMSRCAVKRAADYSDDTLVARLDRSLRELSQIQKRR</sequence>
<keyword evidence="6" id="KW-1185">Reference proteome</keyword>
<feature type="domain" description="Glycosyl transferase family 1" evidence="4">
    <location>
        <begin position="184"/>
        <end position="335"/>
    </location>
</feature>
<evidence type="ECO:0000259" key="4">
    <source>
        <dbReference type="Pfam" id="PF00534"/>
    </source>
</evidence>
<gene>
    <name evidence="5" type="ORF">GCM10007304_39440</name>
</gene>
<proteinExistence type="inferred from homology"/>
<dbReference type="SUPFAM" id="SSF53756">
    <property type="entry name" value="UDP-Glycosyltransferase/glycogen phosphorylase"/>
    <property type="match status" value="1"/>
</dbReference>
<dbReference type="PANTHER" id="PTHR12526:SF640">
    <property type="entry name" value="COLANIC ACID BIOSYNTHESIS GLYCOSYLTRANSFERASE WCAL-RELATED"/>
    <property type="match status" value="1"/>
</dbReference>
<reference evidence="5" key="2">
    <citation type="submission" date="2020-09" db="EMBL/GenBank/DDBJ databases">
        <authorList>
            <person name="Sun Q."/>
            <person name="Sedlacek I."/>
        </authorList>
    </citation>
    <scope>NUCLEOTIDE SEQUENCE</scope>
    <source>
        <strain evidence="5">CCM 7905</strain>
    </source>
</reference>
<comment type="caution">
    <text evidence="5">The sequence shown here is derived from an EMBL/GenBank/DDBJ whole genome shotgun (WGS) entry which is preliminary data.</text>
</comment>
<protein>
    <submittedName>
        <fullName evidence="5">Glycosyl transferase</fullName>
    </submittedName>
</protein>
<keyword evidence="2" id="KW-0328">Glycosyltransferase</keyword>
<comment type="similarity">
    <text evidence="1">Belongs to the glycosyltransferase group 1 family. Glycosyltransferase 4 subfamily.</text>
</comment>
<evidence type="ECO:0000256" key="2">
    <source>
        <dbReference type="ARBA" id="ARBA00022676"/>
    </source>
</evidence>
<dbReference type="Proteomes" id="UP000654257">
    <property type="component" value="Unassembled WGS sequence"/>
</dbReference>
<evidence type="ECO:0000256" key="1">
    <source>
        <dbReference type="ARBA" id="ARBA00009481"/>
    </source>
</evidence>
<dbReference type="CDD" id="cd03801">
    <property type="entry name" value="GT4_PimA-like"/>
    <property type="match status" value="1"/>
</dbReference>
<dbReference type="EMBL" id="BMCU01000004">
    <property type="protein sequence ID" value="GGG21730.1"/>
    <property type="molecule type" value="Genomic_DNA"/>
</dbReference>
<dbReference type="PANTHER" id="PTHR12526">
    <property type="entry name" value="GLYCOSYLTRANSFERASE"/>
    <property type="match status" value="1"/>
</dbReference>
<keyword evidence="3 5" id="KW-0808">Transferase</keyword>
<organism evidence="5 6">
    <name type="scientific">Rhodococcoides trifolii</name>
    <dbReference type="NCBI Taxonomy" id="908250"/>
    <lineage>
        <taxon>Bacteria</taxon>
        <taxon>Bacillati</taxon>
        <taxon>Actinomycetota</taxon>
        <taxon>Actinomycetes</taxon>
        <taxon>Mycobacteriales</taxon>
        <taxon>Nocardiaceae</taxon>
        <taxon>Rhodococcoides</taxon>
    </lineage>
</organism>
<name>A0A917G455_9NOCA</name>
<dbReference type="GO" id="GO:0016757">
    <property type="term" value="F:glycosyltransferase activity"/>
    <property type="evidence" value="ECO:0007669"/>
    <property type="project" value="UniProtKB-KW"/>
</dbReference>
<evidence type="ECO:0000256" key="3">
    <source>
        <dbReference type="ARBA" id="ARBA00022679"/>
    </source>
</evidence>
<dbReference type="Pfam" id="PF00534">
    <property type="entry name" value="Glycos_transf_1"/>
    <property type="match status" value="1"/>
</dbReference>
<reference evidence="5" key="1">
    <citation type="journal article" date="2014" name="Int. J. Syst. Evol. Microbiol.">
        <title>Complete genome sequence of Corynebacterium casei LMG S-19264T (=DSM 44701T), isolated from a smear-ripened cheese.</title>
        <authorList>
            <consortium name="US DOE Joint Genome Institute (JGI-PGF)"/>
            <person name="Walter F."/>
            <person name="Albersmeier A."/>
            <person name="Kalinowski J."/>
            <person name="Ruckert C."/>
        </authorList>
    </citation>
    <scope>NUCLEOTIDE SEQUENCE</scope>
    <source>
        <strain evidence="5">CCM 7905</strain>
    </source>
</reference>